<proteinExistence type="predicted"/>
<dbReference type="EMBL" id="AM085146">
    <property type="protein sequence ID" value="CAJ30081.1"/>
    <property type="molecule type" value="Genomic_DNA"/>
</dbReference>
<dbReference type="NCBIfam" id="NF040995">
    <property type="entry name" value="MamW"/>
    <property type="match status" value="1"/>
</dbReference>
<evidence type="ECO:0000256" key="1">
    <source>
        <dbReference type="SAM" id="MobiDB-lite"/>
    </source>
</evidence>
<evidence type="ECO:0000313" key="4">
    <source>
        <dbReference type="EMBL" id="CAJ30081.1"/>
    </source>
</evidence>
<sequence length="138" mass="15088">MLTAIIAGILLFLFGVLIKGVFAHAMVILVAWLAKNGLLLAFLRTRFGQRVVRNVRFKTYSQVGQGSGRRRAYHVFKRMAGAERGIVRILIRVKDGIALILWGPKAVRKPSSAPRSGTTPRIAASPTASPIRKQSPGL</sequence>
<organism evidence="3">
    <name type="scientific">Magnetospirillum gryphiswaldense</name>
    <dbReference type="NCBI Taxonomy" id="55518"/>
    <lineage>
        <taxon>Bacteria</taxon>
        <taxon>Pseudomonadati</taxon>
        <taxon>Pseudomonadota</taxon>
        <taxon>Alphaproteobacteria</taxon>
        <taxon>Rhodospirillales</taxon>
        <taxon>Rhodospirillaceae</taxon>
        <taxon>Magnetospirillum</taxon>
    </lineage>
</organism>
<dbReference type="RefSeq" id="WP_024080620.1">
    <property type="nucleotide sequence ID" value="NZ_CP027527.1"/>
</dbReference>
<feature type="transmembrane region" description="Helical" evidence="2">
    <location>
        <begin position="6"/>
        <end position="34"/>
    </location>
</feature>
<reference evidence="5" key="3">
    <citation type="journal article" date="2007" name="J. Bacteriol.">
        <title>Comparative genome analysis of four magnetotactic bacteria reveals a complex set of group-specific genes implicated in magnetosome biomineralization and function.</title>
        <authorList>
            <person name="Richter M."/>
            <person name="Kube M."/>
            <person name="Bazylinski D.A."/>
            <person name="Lombardot T."/>
            <person name="Gloeckner F.O."/>
            <person name="Reinhardt R."/>
            <person name="Schueler D."/>
        </authorList>
    </citation>
    <scope>NUCLEOTIDE SEQUENCE</scope>
    <source>
        <strain evidence="5">MSR-1</strain>
    </source>
</reference>
<keyword evidence="2" id="KW-0472">Membrane</keyword>
<evidence type="ECO:0000313" key="3">
    <source>
        <dbReference type="EMBL" id="AAX11187.1"/>
    </source>
</evidence>
<keyword evidence="2" id="KW-0812">Transmembrane</keyword>
<evidence type="ECO:0000256" key="2">
    <source>
        <dbReference type="SAM" id="Phobius"/>
    </source>
</evidence>
<dbReference type="AlphaFoldDB" id="Q5D4Z7"/>
<protein>
    <submittedName>
        <fullName evidence="4">Magnetosome protein MamW</fullName>
    </submittedName>
    <submittedName>
        <fullName evidence="3">Putative sulfate permease</fullName>
    </submittedName>
</protein>
<name>Q5D4Z7_9PROT</name>
<dbReference type="EMBL" id="CU459003">
    <property type="protein sequence ID" value="CAM77989.1"/>
    <property type="molecule type" value="Genomic_DNA"/>
</dbReference>
<evidence type="ECO:0000313" key="5">
    <source>
        <dbReference type="EMBL" id="CAM77989.1"/>
    </source>
</evidence>
<keyword evidence="2" id="KW-1133">Transmembrane helix</keyword>
<reference evidence="4" key="1">
    <citation type="journal article" date="2005" name="J. Bacteriol.">
        <title>A hypervariable 130-kilobase genomic region of Magnetospirillum gryphiswaldense comprises a magnetosome island which undergoes frequent rearrangements during stationary growth.</title>
        <authorList>
            <person name="Ullrich S."/>
            <person name="Kube M."/>
            <person name="Schuebbe S."/>
            <person name="Reinhardt R."/>
            <person name="Schueler D."/>
        </authorList>
    </citation>
    <scope>NUCLEOTIDE SEQUENCE</scope>
    <source>
        <strain evidence="4">MSR-1</strain>
    </source>
</reference>
<dbReference type="EMBL" id="AY902474">
    <property type="protein sequence ID" value="AAX11187.1"/>
    <property type="molecule type" value="Genomic_DNA"/>
</dbReference>
<accession>Q5D4Z7</accession>
<feature type="region of interest" description="Disordered" evidence="1">
    <location>
        <begin position="107"/>
        <end position="138"/>
    </location>
</feature>
<gene>
    <name evidence="4" type="primary">mamW</name>
    <name evidence="4" type="ORF">mgI438</name>
    <name evidence="5" type="ORF">MGR_4057</name>
</gene>
<reference evidence="3" key="2">
    <citation type="journal article" date="2005" name="Sci. China, Ser. C, Life Sci.">
        <title>Cloning and functional analysis of the sequences flanking mini-Tn5 in the magnetosomes deleted mutant NM4 of Magnetospirillum gryphiswaldense MSR-1.</title>
        <authorList>
            <person name="Li F."/>
            <person name="Li Y."/>
            <person name="Jiang W."/>
            <person name="Wang Z."/>
            <person name="Li J."/>
        </authorList>
    </citation>
    <scope>NUCLEOTIDE SEQUENCE</scope>
</reference>